<proteinExistence type="inferred from homology"/>
<dbReference type="CDD" id="cd18773">
    <property type="entry name" value="PDC1_HK_sensor"/>
    <property type="match status" value="1"/>
</dbReference>
<dbReference type="SMART" id="SM00283">
    <property type="entry name" value="MA"/>
    <property type="match status" value="1"/>
</dbReference>
<dbReference type="PROSITE" id="PS50111">
    <property type="entry name" value="CHEMOTAXIS_TRANSDUC_2"/>
    <property type="match status" value="1"/>
</dbReference>
<evidence type="ECO:0000256" key="1">
    <source>
        <dbReference type="ARBA" id="ARBA00004651"/>
    </source>
</evidence>
<evidence type="ECO:0000256" key="6">
    <source>
        <dbReference type="ARBA" id="ARBA00023136"/>
    </source>
</evidence>
<keyword evidence="5 10" id="KW-1133">Transmembrane helix</keyword>
<evidence type="ECO:0000256" key="4">
    <source>
        <dbReference type="ARBA" id="ARBA00022692"/>
    </source>
</evidence>
<dbReference type="EMBL" id="SRJD01000018">
    <property type="protein sequence ID" value="TGA96927.1"/>
    <property type="molecule type" value="Genomic_DNA"/>
</dbReference>
<keyword evidence="4 10" id="KW-0812">Transmembrane</keyword>
<dbReference type="CDD" id="cd12912">
    <property type="entry name" value="PDC2_MCP_like"/>
    <property type="match status" value="1"/>
</dbReference>
<comment type="subcellular location">
    <subcellularLocation>
        <location evidence="1">Cell membrane</location>
        <topology evidence="1">Multi-pass membrane protein</topology>
    </subcellularLocation>
</comment>
<evidence type="ECO:0000259" key="11">
    <source>
        <dbReference type="PROSITE" id="PS50111"/>
    </source>
</evidence>
<feature type="domain" description="HAMP" evidence="12">
    <location>
        <begin position="298"/>
        <end position="352"/>
    </location>
</feature>
<keyword evidence="3" id="KW-0145">Chemotaxis</keyword>
<keyword evidence="7 9" id="KW-0807">Transducer</keyword>
<protein>
    <submittedName>
        <fullName evidence="13">Methyl-accepting chemotaxis protein</fullName>
    </submittedName>
</protein>
<evidence type="ECO:0000256" key="8">
    <source>
        <dbReference type="ARBA" id="ARBA00029447"/>
    </source>
</evidence>
<dbReference type="OrthoDB" id="243053at2"/>
<dbReference type="RefSeq" id="WP_135349381.1">
    <property type="nucleotide sequence ID" value="NZ_SRJD01000018.1"/>
</dbReference>
<accession>A0A4Z0GLB0</accession>
<feature type="transmembrane region" description="Helical" evidence="10">
    <location>
        <begin position="273"/>
        <end position="298"/>
    </location>
</feature>
<dbReference type="Proteomes" id="UP000298347">
    <property type="component" value="Unassembled WGS sequence"/>
</dbReference>
<evidence type="ECO:0000256" key="10">
    <source>
        <dbReference type="SAM" id="Phobius"/>
    </source>
</evidence>
<evidence type="ECO:0000256" key="2">
    <source>
        <dbReference type="ARBA" id="ARBA00022475"/>
    </source>
</evidence>
<comment type="caution">
    <text evidence="13">The sequence shown here is derived from an EMBL/GenBank/DDBJ whole genome shotgun (WGS) entry which is preliminary data.</text>
</comment>
<dbReference type="InterPro" id="IPR004089">
    <property type="entry name" value="MCPsignal_dom"/>
</dbReference>
<dbReference type="GO" id="GO:0007165">
    <property type="term" value="P:signal transduction"/>
    <property type="evidence" value="ECO:0007669"/>
    <property type="project" value="UniProtKB-KW"/>
</dbReference>
<evidence type="ECO:0000256" key="7">
    <source>
        <dbReference type="ARBA" id="ARBA00023224"/>
    </source>
</evidence>
<dbReference type="PROSITE" id="PS50885">
    <property type="entry name" value="HAMP"/>
    <property type="match status" value="1"/>
</dbReference>
<dbReference type="SUPFAM" id="SSF58104">
    <property type="entry name" value="Methyl-accepting chemotaxis protein (MCP) signaling domain"/>
    <property type="match status" value="1"/>
</dbReference>
<dbReference type="CDD" id="cd06225">
    <property type="entry name" value="HAMP"/>
    <property type="match status" value="1"/>
</dbReference>
<keyword evidence="6 10" id="KW-0472">Membrane</keyword>
<name>A0A4Z0GLB0_9BACL</name>
<evidence type="ECO:0000256" key="9">
    <source>
        <dbReference type="PROSITE-ProRule" id="PRU00284"/>
    </source>
</evidence>
<sequence length="659" mass="72099">MRKILTLSSLSLRTILIFLIIFVVVIPDLFIFTFVYNDVKGALENDLNDNATNSVNLLNENITQFVTANSFTINHLSQELSGNLSQKKKFQDLLSNINQSDSNSEAITYGNSQGQYVRSPEAKLTTDIRQEQWYKLAMAHPGKIVITPPFVSTLTKKITVIIAKTTRDNQAAVSMDVSLSTLNKLTDRVVVGDHGYAFLLDENGKWIANPKTEAGQSADRSIADRARKSSKGLFEVTQNGQDNRIFYVTNPSTGWKIGGVMRVSEIYSKINPLIYAVSFLIGLFLVVFITLALLFIIFRIIRPLKKFVLLFTKISAGDLSQKLGNDIKVNKEFTELTTSMNHMIDSLSKVLESINQKAESLAASSEELTASTEENKATSDEIANSIQEIAIGSNDQSEKVSDTSRHAEVINKEIENITTKTGKLGQTANQASQTVSLGTQSLEKVAEQMNLIKQTNQKVAVSLDELVAQVQDIGKMSELINDIAEQTNLLSLNAAIEAARAGENGKGFAVVAEEIRKLAEQSQKSSKQISQVVATIHAKSLNAKDSMNGGIKEVEKGNHVVEEADQAFDAIQLKVQTVDAEIKNVADSVHNISKETESVVATFDRIAQIAKDASSNSDNVSAAAEEQSASMEEVAVNATTLSTMADELHQLVATFKLRN</sequence>
<dbReference type="SMART" id="SM00304">
    <property type="entry name" value="HAMP"/>
    <property type="match status" value="2"/>
</dbReference>
<dbReference type="Pfam" id="PF02743">
    <property type="entry name" value="dCache_1"/>
    <property type="match status" value="1"/>
</dbReference>
<evidence type="ECO:0000259" key="12">
    <source>
        <dbReference type="PROSITE" id="PS50885"/>
    </source>
</evidence>
<dbReference type="GO" id="GO:0005886">
    <property type="term" value="C:plasma membrane"/>
    <property type="evidence" value="ECO:0007669"/>
    <property type="project" value="UniProtKB-SubCell"/>
</dbReference>
<dbReference type="PANTHER" id="PTHR32089">
    <property type="entry name" value="METHYL-ACCEPTING CHEMOTAXIS PROTEIN MCPB"/>
    <property type="match status" value="1"/>
</dbReference>
<dbReference type="Gene3D" id="3.30.450.20">
    <property type="entry name" value="PAS domain"/>
    <property type="match status" value="2"/>
</dbReference>
<dbReference type="AlphaFoldDB" id="A0A4Z0GLB0"/>
<dbReference type="PANTHER" id="PTHR32089:SF112">
    <property type="entry name" value="LYSOZYME-LIKE PROTEIN-RELATED"/>
    <property type="match status" value="1"/>
</dbReference>
<evidence type="ECO:0000256" key="5">
    <source>
        <dbReference type="ARBA" id="ARBA00022989"/>
    </source>
</evidence>
<feature type="transmembrane region" description="Helical" evidence="10">
    <location>
        <begin position="12"/>
        <end position="36"/>
    </location>
</feature>
<dbReference type="Gene3D" id="6.10.340.10">
    <property type="match status" value="1"/>
</dbReference>
<reference evidence="13 14" key="1">
    <citation type="journal article" date="2015" name="Int. J. Syst. Evol. Microbiol.">
        <title>Sporolactobacillus shoreae sp. nov. and Sporolactobacillus spathodeae sp. nov., two spore-forming lactic acid bacteria isolated from tree barks in Thailand.</title>
        <authorList>
            <person name="Thamacharoensuk T."/>
            <person name="Kitahara M."/>
            <person name="Ohkuma M."/>
            <person name="Thongchul N."/>
            <person name="Tanasupawat S."/>
        </authorList>
    </citation>
    <scope>NUCLEOTIDE SEQUENCE [LARGE SCALE GENOMIC DNA]</scope>
    <source>
        <strain evidence="13 14">BK92</strain>
    </source>
</reference>
<evidence type="ECO:0000313" key="14">
    <source>
        <dbReference type="Proteomes" id="UP000298347"/>
    </source>
</evidence>
<dbReference type="Gene3D" id="1.10.287.950">
    <property type="entry name" value="Methyl-accepting chemotaxis protein"/>
    <property type="match status" value="1"/>
</dbReference>
<comment type="similarity">
    <text evidence="8">Belongs to the methyl-accepting chemotaxis (MCP) protein family.</text>
</comment>
<dbReference type="GO" id="GO:0006935">
    <property type="term" value="P:chemotaxis"/>
    <property type="evidence" value="ECO:0007669"/>
    <property type="project" value="UniProtKB-KW"/>
</dbReference>
<gene>
    <name evidence="13" type="ORF">E4665_13790</name>
</gene>
<dbReference type="InterPro" id="IPR033479">
    <property type="entry name" value="dCache_1"/>
</dbReference>
<keyword evidence="2" id="KW-1003">Cell membrane</keyword>
<organism evidence="13 14">
    <name type="scientific">Sporolactobacillus shoreae</name>
    <dbReference type="NCBI Taxonomy" id="1465501"/>
    <lineage>
        <taxon>Bacteria</taxon>
        <taxon>Bacillati</taxon>
        <taxon>Bacillota</taxon>
        <taxon>Bacilli</taxon>
        <taxon>Bacillales</taxon>
        <taxon>Sporolactobacillaceae</taxon>
        <taxon>Sporolactobacillus</taxon>
    </lineage>
</organism>
<feature type="domain" description="Methyl-accepting transducer" evidence="11">
    <location>
        <begin position="371"/>
        <end position="607"/>
    </location>
</feature>
<keyword evidence="14" id="KW-1185">Reference proteome</keyword>
<dbReference type="CDD" id="cd11386">
    <property type="entry name" value="MCP_signal"/>
    <property type="match status" value="1"/>
</dbReference>
<dbReference type="InterPro" id="IPR003660">
    <property type="entry name" value="HAMP_dom"/>
</dbReference>
<dbReference type="Pfam" id="PF00015">
    <property type="entry name" value="MCPsignal"/>
    <property type="match status" value="1"/>
</dbReference>
<dbReference type="Pfam" id="PF00672">
    <property type="entry name" value="HAMP"/>
    <property type="match status" value="1"/>
</dbReference>
<evidence type="ECO:0000256" key="3">
    <source>
        <dbReference type="ARBA" id="ARBA00022500"/>
    </source>
</evidence>
<evidence type="ECO:0000313" key="13">
    <source>
        <dbReference type="EMBL" id="TGA96927.1"/>
    </source>
</evidence>